<feature type="chain" id="PRO_5046395014" evidence="1">
    <location>
        <begin position="25"/>
        <end position="155"/>
    </location>
</feature>
<comment type="caution">
    <text evidence="3">The sequence shown here is derived from an EMBL/GenBank/DDBJ whole genome shotgun (WGS) entry which is preliminary data.</text>
</comment>
<evidence type="ECO:0000313" key="3">
    <source>
        <dbReference type="EMBL" id="MEJ2902178.1"/>
    </source>
</evidence>
<dbReference type="EMBL" id="JBBEUB010000002">
    <property type="protein sequence ID" value="MEJ2902178.1"/>
    <property type="molecule type" value="Genomic_DNA"/>
</dbReference>
<gene>
    <name evidence="3" type="ORF">WAE58_07070</name>
</gene>
<proteinExistence type="predicted"/>
<keyword evidence="4" id="KW-1185">Reference proteome</keyword>
<evidence type="ECO:0000313" key="4">
    <source>
        <dbReference type="Proteomes" id="UP001378956"/>
    </source>
</evidence>
<feature type="domain" description="DUF4488" evidence="2">
    <location>
        <begin position="33"/>
        <end position="151"/>
    </location>
</feature>
<sequence length="155" mass="17285">MKKLTLKGITIVLLLFVSFTKLSAQESNSALFNGAWELTRLATNGSESRVAIPGLLKFFDADGKFFNMRITQNGSIITHQGNYVINDNETYSEIIKSETQGATYALAGKTYKLRYKFSDDKKLLVLNGMVEGKDGAESLGFTEVWKRVENKIDSI</sequence>
<protein>
    <submittedName>
        <fullName evidence="3">DUF4488 domain-containing protein</fullName>
    </submittedName>
</protein>
<dbReference type="Proteomes" id="UP001378956">
    <property type="component" value="Unassembled WGS sequence"/>
</dbReference>
<accession>A0ABU8NLS8</accession>
<dbReference type="Gene3D" id="2.40.128.490">
    <property type="entry name" value="Uncharacterised protein PF14869, DUF4488"/>
    <property type="match status" value="1"/>
</dbReference>
<dbReference type="RefSeq" id="WP_048905914.1">
    <property type="nucleotide sequence ID" value="NZ_CBFGNQ010000021.1"/>
</dbReference>
<feature type="signal peptide" evidence="1">
    <location>
        <begin position="1"/>
        <end position="24"/>
    </location>
</feature>
<dbReference type="InterPro" id="IPR027991">
    <property type="entry name" value="DUF4488"/>
</dbReference>
<evidence type="ECO:0000256" key="1">
    <source>
        <dbReference type="SAM" id="SignalP"/>
    </source>
</evidence>
<evidence type="ECO:0000259" key="2">
    <source>
        <dbReference type="Pfam" id="PF14869"/>
    </source>
</evidence>
<name>A0ABU8NLS8_9SPHI</name>
<dbReference type="Pfam" id="PF14869">
    <property type="entry name" value="DUF4488"/>
    <property type="match status" value="1"/>
</dbReference>
<reference evidence="3 4" key="1">
    <citation type="submission" date="2024-03" db="EMBL/GenBank/DDBJ databases">
        <title>Sequence of Lycoming College Course Isolates.</title>
        <authorList>
            <person name="Plotts O."/>
            <person name="Newman J."/>
        </authorList>
    </citation>
    <scope>NUCLEOTIDE SEQUENCE [LARGE SCALE GENOMIC DNA]</scope>
    <source>
        <strain evidence="3 4">CJB-3</strain>
    </source>
</reference>
<organism evidence="3 4">
    <name type="scientific">Pedobacter panaciterrae</name>
    <dbReference type="NCBI Taxonomy" id="363849"/>
    <lineage>
        <taxon>Bacteria</taxon>
        <taxon>Pseudomonadati</taxon>
        <taxon>Bacteroidota</taxon>
        <taxon>Sphingobacteriia</taxon>
        <taxon>Sphingobacteriales</taxon>
        <taxon>Sphingobacteriaceae</taxon>
        <taxon>Pedobacter</taxon>
    </lineage>
</organism>
<keyword evidence="1" id="KW-0732">Signal</keyword>